<keyword evidence="9" id="KW-1185">Reference proteome</keyword>
<evidence type="ECO:0000256" key="2">
    <source>
        <dbReference type="ARBA" id="ARBA00007362"/>
    </source>
</evidence>
<protein>
    <submittedName>
        <fullName evidence="8">EamA family transporter</fullName>
    </submittedName>
</protein>
<gene>
    <name evidence="8" type="ORF">C6569_06015</name>
</gene>
<dbReference type="PANTHER" id="PTHR32322">
    <property type="entry name" value="INNER MEMBRANE TRANSPORTER"/>
    <property type="match status" value="1"/>
</dbReference>
<reference evidence="8 9" key="1">
    <citation type="submission" date="2018-03" db="EMBL/GenBank/DDBJ databases">
        <title>Genome sequencing of Phreatobacter sp.</title>
        <authorList>
            <person name="Kim S.-J."/>
            <person name="Heo J."/>
            <person name="Kwon S.-W."/>
        </authorList>
    </citation>
    <scope>NUCLEOTIDE SEQUENCE [LARGE SCALE GENOMIC DNA]</scope>
    <source>
        <strain evidence="8 9">S-12</strain>
    </source>
</reference>
<keyword evidence="5 6" id="KW-0472">Membrane</keyword>
<organism evidence="8 9">
    <name type="scientific">Phreatobacter cathodiphilus</name>
    <dbReference type="NCBI Taxonomy" id="1868589"/>
    <lineage>
        <taxon>Bacteria</taxon>
        <taxon>Pseudomonadati</taxon>
        <taxon>Pseudomonadota</taxon>
        <taxon>Alphaproteobacteria</taxon>
        <taxon>Hyphomicrobiales</taxon>
        <taxon>Phreatobacteraceae</taxon>
        <taxon>Phreatobacter</taxon>
    </lineage>
</organism>
<evidence type="ECO:0000313" key="8">
    <source>
        <dbReference type="EMBL" id="AVO44647.1"/>
    </source>
</evidence>
<feature type="transmembrane region" description="Helical" evidence="6">
    <location>
        <begin position="252"/>
        <end position="269"/>
    </location>
</feature>
<evidence type="ECO:0000256" key="1">
    <source>
        <dbReference type="ARBA" id="ARBA00004141"/>
    </source>
</evidence>
<dbReference type="Pfam" id="PF00892">
    <property type="entry name" value="EamA"/>
    <property type="match status" value="1"/>
</dbReference>
<dbReference type="Proteomes" id="UP000237889">
    <property type="component" value="Chromosome"/>
</dbReference>
<feature type="transmembrane region" description="Helical" evidence="6">
    <location>
        <begin position="275"/>
        <end position="295"/>
    </location>
</feature>
<evidence type="ECO:0000256" key="3">
    <source>
        <dbReference type="ARBA" id="ARBA00022692"/>
    </source>
</evidence>
<feature type="transmembrane region" description="Helical" evidence="6">
    <location>
        <begin position="124"/>
        <end position="143"/>
    </location>
</feature>
<name>A0A2S0N9G9_9HYPH</name>
<feature type="domain" description="EamA" evidence="7">
    <location>
        <begin position="10"/>
        <end position="141"/>
    </location>
</feature>
<accession>A0A2S0N9G9</accession>
<comment type="subcellular location">
    <subcellularLocation>
        <location evidence="1">Membrane</location>
        <topology evidence="1">Multi-pass membrane protein</topology>
    </subcellularLocation>
</comment>
<dbReference type="PANTHER" id="PTHR32322:SF2">
    <property type="entry name" value="EAMA DOMAIN-CONTAINING PROTEIN"/>
    <property type="match status" value="1"/>
</dbReference>
<dbReference type="SUPFAM" id="SSF103481">
    <property type="entry name" value="Multidrug resistance efflux transporter EmrE"/>
    <property type="match status" value="2"/>
</dbReference>
<proteinExistence type="inferred from homology"/>
<sequence length="300" mass="30295">MIANARMREAALLLLGCGICLGATLPLQKLAAAAGVQPASWVFVSTLGASILLTIGAVARGRAPSPRHRVYYLIAALVSFVIPNLIIYVVIPKIGAGLAGMMFALSPILTLTVASIVARRVPPLLGVVGIVVGLAGVLVIIAFRGDGAGSDTSLRWVLLALCIPVCLASGNVYRSHNWPAGADSLSLASAINIVAAALLLTAVFASGEGVQGLTGVLGVPGLIIAQIIATGANLAMFFRLQQVGGPVYLSQIGYAAAAVGLVAGTLILGETYAPATWAGAVVVVVGVALVTYAQARATPS</sequence>
<comment type="similarity">
    <text evidence="2">Belongs to the EamA transporter family.</text>
</comment>
<dbReference type="EMBL" id="CP027668">
    <property type="protein sequence ID" value="AVO44647.1"/>
    <property type="molecule type" value="Genomic_DNA"/>
</dbReference>
<evidence type="ECO:0000256" key="5">
    <source>
        <dbReference type="ARBA" id="ARBA00023136"/>
    </source>
</evidence>
<feature type="transmembrane region" description="Helical" evidence="6">
    <location>
        <begin position="70"/>
        <end position="91"/>
    </location>
</feature>
<dbReference type="AlphaFoldDB" id="A0A2S0N9G9"/>
<dbReference type="KEGG" id="phr:C6569_06015"/>
<evidence type="ECO:0000313" key="9">
    <source>
        <dbReference type="Proteomes" id="UP000237889"/>
    </source>
</evidence>
<keyword evidence="4 6" id="KW-1133">Transmembrane helix</keyword>
<evidence type="ECO:0000259" key="7">
    <source>
        <dbReference type="Pfam" id="PF00892"/>
    </source>
</evidence>
<feature type="transmembrane region" description="Helical" evidence="6">
    <location>
        <begin position="97"/>
        <end position="117"/>
    </location>
</feature>
<evidence type="ECO:0000256" key="4">
    <source>
        <dbReference type="ARBA" id="ARBA00022989"/>
    </source>
</evidence>
<feature type="transmembrane region" description="Helical" evidence="6">
    <location>
        <begin position="38"/>
        <end position="58"/>
    </location>
</feature>
<feature type="transmembrane region" description="Helical" evidence="6">
    <location>
        <begin position="217"/>
        <end position="240"/>
    </location>
</feature>
<dbReference type="InterPro" id="IPR000620">
    <property type="entry name" value="EamA_dom"/>
</dbReference>
<dbReference type="GO" id="GO:0016020">
    <property type="term" value="C:membrane"/>
    <property type="evidence" value="ECO:0007669"/>
    <property type="project" value="UniProtKB-SubCell"/>
</dbReference>
<dbReference type="InterPro" id="IPR050638">
    <property type="entry name" value="AA-Vitamin_Transporters"/>
</dbReference>
<feature type="transmembrane region" description="Helical" evidence="6">
    <location>
        <begin position="155"/>
        <end position="173"/>
    </location>
</feature>
<evidence type="ECO:0000256" key="6">
    <source>
        <dbReference type="SAM" id="Phobius"/>
    </source>
</evidence>
<keyword evidence="3 6" id="KW-0812">Transmembrane</keyword>
<dbReference type="InterPro" id="IPR037185">
    <property type="entry name" value="EmrE-like"/>
</dbReference>
<feature type="transmembrane region" description="Helical" evidence="6">
    <location>
        <begin position="185"/>
        <end position="205"/>
    </location>
</feature>